<dbReference type="SUPFAM" id="SSF88723">
    <property type="entry name" value="PIN domain-like"/>
    <property type="match status" value="1"/>
</dbReference>
<dbReference type="AlphaFoldDB" id="A0A3G9K6K5"/>
<dbReference type="InterPro" id="IPR002716">
    <property type="entry name" value="PIN_dom"/>
</dbReference>
<evidence type="ECO:0000313" key="2">
    <source>
        <dbReference type="EMBL" id="BBH41685.1"/>
    </source>
</evidence>
<accession>A0A3G9K6K5</accession>
<organism evidence="2 3">
    <name type="scientific">Microcystis viridis NIES-102</name>
    <dbReference type="NCBI Taxonomy" id="213615"/>
    <lineage>
        <taxon>Bacteria</taxon>
        <taxon>Bacillati</taxon>
        <taxon>Cyanobacteriota</taxon>
        <taxon>Cyanophyceae</taxon>
        <taxon>Oscillatoriophycideae</taxon>
        <taxon>Chroococcales</taxon>
        <taxon>Microcystaceae</taxon>
        <taxon>Microcystis</taxon>
    </lineage>
</organism>
<dbReference type="Pfam" id="PF01850">
    <property type="entry name" value="PIN"/>
    <property type="match status" value="1"/>
</dbReference>
<evidence type="ECO:0000313" key="3">
    <source>
        <dbReference type="Proteomes" id="UP000278152"/>
    </source>
</evidence>
<dbReference type="KEGG" id="mvz:myaer102_43050"/>
<dbReference type="EMBL" id="AP019314">
    <property type="protein sequence ID" value="BBH41685.1"/>
    <property type="molecule type" value="Genomic_DNA"/>
</dbReference>
<proteinExistence type="predicted"/>
<dbReference type="InterPro" id="IPR029060">
    <property type="entry name" value="PIN-like_dom_sf"/>
</dbReference>
<protein>
    <recommendedName>
        <fullName evidence="1">PIN domain-containing protein</fullName>
    </recommendedName>
</protein>
<evidence type="ECO:0000259" key="1">
    <source>
        <dbReference type="Pfam" id="PF01850"/>
    </source>
</evidence>
<gene>
    <name evidence="2" type="ORF">myaer102_43050</name>
</gene>
<reference evidence="2 3" key="1">
    <citation type="submission" date="2018-11" db="EMBL/GenBank/DDBJ databases">
        <title>Complete genome sequence of Microcystis aeruginosa NIES-102.</title>
        <authorList>
            <person name="Yamaguchi H."/>
            <person name="Suzuki S."/>
            <person name="Kawachi M."/>
        </authorList>
    </citation>
    <scope>NUCLEOTIDE SEQUENCE [LARGE SCALE GENOMIC DNA]</scope>
    <source>
        <strain evidence="2 3">NIES-102</strain>
    </source>
</reference>
<dbReference type="Gene3D" id="3.40.50.1010">
    <property type="entry name" value="5'-nuclease"/>
    <property type="match status" value="1"/>
</dbReference>
<dbReference type="Proteomes" id="UP000278152">
    <property type="component" value="Chromosome"/>
</dbReference>
<sequence length="67" mass="8039">MLPYRTMPSNEEPRVVEIIDLFRLDFDDAYQYVAAELEKATIVSFDQDFDRTEQRRLTPMQVLKIRN</sequence>
<feature type="domain" description="PIN" evidence="1">
    <location>
        <begin position="10"/>
        <end position="52"/>
    </location>
</feature>
<name>A0A3G9K6K5_MICVR</name>